<evidence type="ECO:0000313" key="1">
    <source>
        <dbReference type="EMBL" id="KAL0948155.1"/>
    </source>
</evidence>
<reference evidence="2" key="1">
    <citation type="submission" date="2024-06" db="EMBL/GenBank/DDBJ databases">
        <title>Multi-omics analyses provide insights into the biosynthesis of the anticancer antibiotic pleurotin in Hohenbuehelia grisea.</title>
        <authorList>
            <person name="Weaver J.A."/>
            <person name="Alberti F."/>
        </authorList>
    </citation>
    <scope>NUCLEOTIDE SEQUENCE [LARGE SCALE GENOMIC DNA]</scope>
    <source>
        <strain evidence="2">T-177</strain>
    </source>
</reference>
<organism evidence="1 2">
    <name type="scientific">Hohenbuehelia grisea</name>
    <dbReference type="NCBI Taxonomy" id="104357"/>
    <lineage>
        <taxon>Eukaryota</taxon>
        <taxon>Fungi</taxon>
        <taxon>Dikarya</taxon>
        <taxon>Basidiomycota</taxon>
        <taxon>Agaricomycotina</taxon>
        <taxon>Agaricomycetes</taxon>
        <taxon>Agaricomycetidae</taxon>
        <taxon>Agaricales</taxon>
        <taxon>Pleurotineae</taxon>
        <taxon>Pleurotaceae</taxon>
        <taxon>Hohenbuehelia</taxon>
    </lineage>
</organism>
<keyword evidence="2" id="KW-1185">Reference proteome</keyword>
<evidence type="ECO:0000313" key="2">
    <source>
        <dbReference type="Proteomes" id="UP001556367"/>
    </source>
</evidence>
<proteinExistence type="predicted"/>
<gene>
    <name evidence="1" type="ORF">HGRIS_010771</name>
</gene>
<accession>A0ABR3IXP8</accession>
<dbReference type="Proteomes" id="UP001556367">
    <property type="component" value="Unassembled WGS sequence"/>
</dbReference>
<sequence length="898" mass="100661">MSRQSPLLWMAHSLPHISYLPSAESFHDPRYLLHSQVQNLLRTYELDPVPPPDHILADLLLGMGIHLGMQVEKSDLSKLDKSNAVDKIVENVLEQFAIALSPRGERSSKISAMAFLEPVCTMITIRWPGTELSSTFALWCLGYSLRFDSSSIQTPRLPESTVMIDLLEDDSDYAAKKILRLSVKLLCSPPIKVDHSETRNPLERLFFGTPPSISSPFHVGTAEHIAEQLIATALRYKLQSEGHEGPAEGGTANEHAISHALFALSCLPTAPFDAEDPRILEIALWSMTEGVTPTLHAATLKLLRWIFQHNTKAMHKMLDLPDARFFVALNTATNAREYAPGMESHNRQLVDIEFVAIVALICQCGGKYEGELFEHNLSRVFQCTFDWANSTLLVPLRNARWEAALRILIRHGWMPDNEQMVATFYEVAWNHSLEHSTTSQDILLPDLSRLDDPLVEEESAAHVFRLRYRLDAGIRWLEYWLGRAVPLFQSASNEMASVATSLQQAVKALSKLRRLKDTYGESDSTEPSQVSVAAPIIKPIVSATLPSVTSFDASPLFVTAYPLIASVSPPDEVLADRIIGAGVLLNMTVTDLDMEGPNPRRDRDTGIEIERILSRLLWQFQTEVFDTRDATTFTHTLTLLEPICELVSRRFAHVGHQTNFPTTCLALCMKLDQRGPIPEFRRIRESGSYPFTGDVVSWALRLSVQIAAADPNIPSTELDDNALWRAFFYVETDVPWPDVLQRLTPISQSLIGYASRLKEKCESFNPSQEKELHVGFEAARDAILALSSLVEECINPDNPMLTPLILWSLRTGEHQHLPFVGLKLLYRLRNKLVPWMLSLLRERDVDFFASLRAAAGIAPHPHPLHYSITAASHSHAVAFMEITAALANYTFSNHSDDE</sequence>
<protein>
    <submittedName>
        <fullName evidence="1">Uncharacterized protein</fullName>
    </submittedName>
</protein>
<comment type="caution">
    <text evidence="1">The sequence shown here is derived from an EMBL/GenBank/DDBJ whole genome shotgun (WGS) entry which is preliminary data.</text>
</comment>
<name>A0ABR3IXP8_9AGAR</name>
<dbReference type="EMBL" id="JASNQZ010000014">
    <property type="protein sequence ID" value="KAL0948155.1"/>
    <property type="molecule type" value="Genomic_DNA"/>
</dbReference>